<dbReference type="InterPro" id="IPR014710">
    <property type="entry name" value="RmlC-like_jellyroll"/>
</dbReference>
<evidence type="ECO:0000313" key="5">
    <source>
        <dbReference type="EMBL" id="TPH14056.1"/>
    </source>
</evidence>
<reference evidence="5 6" key="1">
    <citation type="submission" date="2019-01" db="EMBL/GenBank/DDBJ databases">
        <title>Litorilituus lipolytica sp. nov., isolated from intertidal sand of the Yellow Sea in China.</title>
        <authorList>
            <person name="Liu A."/>
        </authorList>
    </citation>
    <scope>NUCLEOTIDE SEQUENCE [LARGE SCALE GENOMIC DNA]</scope>
    <source>
        <strain evidence="5 6">RZ04</strain>
    </source>
</reference>
<dbReference type="InterPro" id="IPR018062">
    <property type="entry name" value="HTH_AraC-typ_CS"/>
</dbReference>
<dbReference type="Gene3D" id="2.60.120.10">
    <property type="entry name" value="Jelly Rolls"/>
    <property type="match status" value="1"/>
</dbReference>
<dbReference type="Pfam" id="PF12833">
    <property type="entry name" value="HTH_18"/>
    <property type="match status" value="1"/>
</dbReference>
<comment type="caution">
    <text evidence="5">The sequence shown here is derived from an EMBL/GenBank/DDBJ whole genome shotgun (WGS) entry which is preliminary data.</text>
</comment>
<dbReference type="EMBL" id="SAWY01000027">
    <property type="protein sequence ID" value="TPH14056.1"/>
    <property type="molecule type" value="Genomic_DNA"/>
</dbReference>
<dbReference type="SUPFAM" id="SSF46689">
    <property type="entry name" value="Homeodomain-like"/>
    <property type="match status" value="2"/>
</dbReference>
<dbReference type="Proteomes" id="UP000315303">
    <property type="component" value="Unassembled WGS sequence"/>
</dbReference>
<keyword evidence="1" id="KW-0805">Transcription regulation</keyword>
<dbReference type="InterPro" id="IPR018060">
    <property type="entry name" value="HTH_AraC"/>
</dbReference>
<protein>
    <submittedName>
        <fullName evidence="5">Helix-turn-helix domain-containing protein</fullName>
    </submittedName>
</protein>
<dbReference type="PANTHER" id="PTHR43280">
    <property type="entry name" value="ARAC-FAMILY TRANSCRIPTIONAL REGULATOR"/>
    <property type="match status" value="1"/>
</dbReference>
<dbReference type="OrthoDB" id="345413at2"/>
<gene>
    <name evidence="5" type="ORF">EPA86_12215</name>
</gene>
<evidence type="ECO:0000256" key="2">
    <source>
        <dbReference type="ARBA" id="ARBA00023125"/>
    </source>
</evidence>
<evidence type="ECO:0000256" key="1">
    <source>
        <dbReference type="ARBA" id="ARBA00023015"/>
    </source>
</evidence>
<dbReference type="InterPro" id="IPR011051">
    <property type="entry name" value="RmlC_Cupin_sf"/>
</dbReference>
<dbReference type="AlphaFoldDB" id="A0A502KR88"/>
<evidence type="ECO:0000256" key="3">
    <source>
        <dbReference type="ARBA" id="ARBA00023163"/>
    </source>
</evidence>
<accession>A0A502KR88</accession>
<evidence type="ECO:0000259" key="4">
    <source>
        <dbReference type="PROSITE" id="PS01124"/>
    </source>
</evidence>
<dbReference type="SMART" id="SM00342">
    <property type="entry name" value="HTH_ARAC"/>
    <property type="match status" value="1"/>
</dbReference>
<organism evidence="5 6">
    <name type="scientific">Litorilituus lipolyticus</name>
    <dbReference type="NCBI Taxonomy" id="2491017"/>
    <lineage>
        <taxon>Bacteria</taxon>
        <taxon>Pseudomonadati</taxon>
        <taxon>Pseudomonadota</taxon>
        <taxon>Gammaproteobacteria</taxon>
        <taxon>Alteromonadales</taxon>
        <taxon>Colwelliaceae</taxon>
        <taxon>Litorilituus</taxon>
    </lineage>
</organism>
<proteinExistence type="predicted"/>
<sequence>MAPKVMEHSHWHGHIEINYLFNCSAEYLINGQNVSVPQGRMLIFWASFPHQMVSTEGDGELVNIYIPLQSFLTWKLPNEFVSNLLHGGVIVSNNLHDSDVEITKTWQKDIDKNISAILYQVISEIQARVKRLAIEEYSTFNPLENGEYKANRSLVSGLSHIQTMLRFIAEHYDEKISIADVAQSTGLHQNYAMKLFNRVMHISIKQYINQLRLQHAQALLIDTDKAVLNIALEAGFGSISRFYDIFQRSFSMSPLEFRRSLGY</sequence>
<dbReference type="PROSITE" id="PS01124">
    <property type="entry name" value="HTH_ARAC_FAMILY_2"/>
    <property type="match status" value="1"/>
</dbReference>
<dbReference type="GO" id="GO:0003700">
    <property type="term" value="F:DNA-binding transcription factor activity"/>
    <property type="evidence" value="ECO:0007669"/>
    <property type="project" value="InterPro"/>
</dbReference>
<keyword evidence="2" id="KW-0238">DNA-binding</keyword>
<feature type="domain" description="HTH araC/xylS-type" evidence="4">
    <location>
        <begin position="162"/>
        <end position="260"/>
    </location>
</feature>
<dbReference type="InterPro" id="IPR009057">
    <property type="entry name" value="Homeodomain-like_sf"/>
</dbReference>
<evidence type="ECO:0000313" key="6">
    <source>
        <dbReference type="Proteomes" id="UP000315303"/>
    </source>
</evidence>
<dbReference type="GO" id="GO:0043565">
    <property type="term" value="F:sequence-specific DNA binding"/>
    <property type="evidence" value="ECO:0007669"/>
    <property type="project" value="InterPro"/>
</dbReference>
<dbReference type="SUPFAM" id="SSF51182">
    <property type="entry name" value="RmlC-like cupins"/>
    <property type="match status" value="1"/>
</dbReference>
<dbReference type="Gene3D" id="1.10.10.60">
    <property type="entry name" value="Homeodomain-like"/>
    <property type="match status" value="2"/>
</dbReference>
<dbReference type="PROSITE" id="PS00041">
    <property type="entry name" value="HTH_ARAC_FAMILY_1"/>
    <property type="match status" value="1"/>
</dbReference>
<dbReference type="PANTHER" id="PTHR43280:SF14">
    <property type="entry name" value="MELIBIOSE OPERON REGULATORY PROTEIN"/>
    <property type="match status" value="1"/>
</dbReference>
<keyword evidence="3" id="KW-0804">Transcription</keyword>
<keyword evidence="6" id="KW-1185">Reference proteome</keyword>
<name>A0A502KR88_9GAMM</name>